<comment type="caution">
    <text evidence="2">The sequence shown here is derived from an EMBL/GenBank/DDBJ whole genome shotgun (WGS) entry which is preliminary data.</text>
</comment>
<evidence type="ECO:0000313" key="2">
    <source>
        <dbReference type="EMBL" id="OHA71179.1"/>
    </source>
</evidence>
<dbReference type="EMBL" id="MHUC01000009">
    <property type="protein sequence ID" value="OHA71179.1"/>
    <property type="molecule type" value="Genomic_DNA"/>
</dbReference>
<gene>
    <name evidence="2" type="ORF">A3F15_02365</name>
</gene>
<sequence>MSKWIIVIILVLVVIVAGFFIQRGIRTERGLIIETDKDSYDPSENLKLIIKNDFATSVGFSLCYPYLLEKDNGDGQWENYHYTDCQKFNGNGYNIVKFSSKSFELTLPNVSNGKHRLQIPACVGCREGDVFRADILFYSNEFQIKSE</sequence>
<keyword evidence="1" id="KW-1133">Transmembrane helix</keyword>
<evidence type="ECO:0000256" key="1">
    <source>
        <dbReference type="SAM" id="Phobius"/>
    </source>
</evidence>
<proteinExistence type="predicted"/>
<keyword evidence="1" id="KW-0812">Transmembrane</keyword>
<protein>
    <submittedName>
        <fullName evidence="2">Uncharacterized protein</fullName>
    </submittedName>
</protein>
<feature type="transmembrane region" description="Helical" evidence="1">
    <location>
        <begin position="6"/>
        <end position="25"/>
    </location>
</feature>
<dbReference type="AlphaFoldDB" id="A0A1G2RFL7"/>
<keyword evidence="1" id="KW-0472">Membrane</keyword>
<organism evidence="2 3">
    <name type="scientific">Candidatus Wildermuthbacteria bacterium RIFCSPHIGHO2_12_FULL_40_12</name>
    <dbReference type="NCBI Taxonomy" id="1802457"/>
    <lineage>
        <taxon>Bacteria</taxon>
        <taxon>Candidatus Wildermuthiibacteriota</taxon>
    </lineage>
</organism>
<evidence type="ECO:0000313" key="3">
    <source>
        <dbReference type="Proteomes" id="UP000177078"/>
    </source>
</evidence>
<dbReference type="Proteomes" id="UP000177078">
    <property type="component" value="Unassembled WGS sequence"/>
</dbReference>
<reference evidence="2 3" key="1">
    <citation type="journal article" date="2016" name="Nat. Commun.">
        <title>Thousands of microbial genomes shed light on interconnected biogeochemical processes in an aquifer system.</title>
        <authorList>
            <person name="Anantharaman K."/>
            <person name="Brown C.T."/>
            <person name="Hug L.A."/>
            <person name="Sharon I."/>
            <person name="Castelle C.J."/>
            <person name="Probst A.J."/>
            <person name="Thomas B.C."/>
            <person name="Singh A."/>
            <person name="Wilkins M.J."/>
            <person name="Karaoz U."/>
            <person name="Brodie E.L."/>
            <person name="Williams K.H."/>
            <person name="Hubbard S.S."/>
            <person name="Banfield J.F."/>
        </authorList>
    </citation>
    <scope>NUCLEOTIDE SEQUENCE [LARGE SCALE GENOMIC DNA]</scope>
</reference>
<accession>A0A1G2RFL7</accession>
<dbReference type="STRING" id="1802457.A3F15_02365"/>
<name>A0A1G2RFL7_9BACT</name>